<dbReference type="Proteomes" id="UP000247702">
    <property type="component" value="Unassembled WGS sequence"/>
</dbReference>
<dbReference type="Proteomes" id="UP000615446">
    <property type="component" value="Unassembled WGS sequence"/>
</dbReference>
<dbReference type="InterPro" id="IPR009003">
    <property type="entry name" value="Peptidase_S1_PA"/>
</dbReference>
<reference evidence="2" key="2">
    <citation type="submission" date="2019-10" db="EMBL/GenBank/DDBJ databases">
        <title>Conservation and host-specific expression of non-tandemly repeated heterogenous ribosome RNA gene in arbuscular mycorrhizal fungi.</title>
        <authorList>
            <person name="Maeda T."/>
            <person name="Kobayashi Y."/>
            <person name="Nakagawa T."/>
            <person name="Ezawa T."/>
            <person name="Yamaguchi K."/>
            <person name="Bino T."/>
            <person name="Nishimoto Y."/>
            <person name="Shigenobu S."/>
            <person name="Kawaguchi M."/>
        </authorList>
    </citation>
    <scope>NUCLEOTIDE SEQUENCE</scope>
    <source>
        <strain evidence="2">HR1</strain>
    </source>
</reference>
<dbReference type="AlphaFoldDB" id="A0A2Z6RX39"/>
<protein>
    <submittedName>
        <fullName evidence="2">Trypsin-like cysteine/serine peptidase domain-containing protein</fullName>
    </submittedName>
</protein>
<dbReference type="OrthoDB" id="4217619at2759"/>
<keyword evidence="3" id="KW-1185">Reference proteome</keyword>
<dbReference type="EMBL" id="BEXD01004106">
    <property type="protein sequence ID" value="GBC06881.1"/>
    <property type="molecule type" value="Genomic_DNA"/>
</dbReference>
<dbReference type="PANTHER" id="PTHR46366:SF1">
    <property type="entry name" value="PDZ DOMAIN-CONTAINING PROTEIN C1685.05"/>
    <property type="match status" value="1"/>
</dbReference>
<dbReference type="PANTHER" id="PTHR46366">
    <property type="entry name" value="PRO-APOPTOTIC SERINE PROTEASE NMA111"/>
    <property type="match status" value="1"/>
</dbReference>
<organism evidence="1 3">
    <name type="scientific">Rhizophagus clarus</name>
    <dbReference type="NCBI Taxonomy" id="94130"/>
    <lineage>
        <taxon>Eukaryota</taxon>
        <taxon>Fungi</taxon>
        <taxon>Fungi incertae sedis</taxon>
        <taxon>Mucoromycota</taxon>
        <taxon>Glomeromycotina</taxon>
        <taxon>Glomeromycetes</taxon>
        <taxon>Glomerales</taxon>
        <taxon>Glomeraceae</taxon>
        <taxon>Rhizophagus</taxon>
    </lineage>
</organism>
<reference evidence="1 3" key="1">
    <citation type="submission" date="2017-11" db="EMBL/GenBank/DDBJ databases">
        <title>The genome of Rhizophagus clarus HR1 reveals common genetic basis of auxotrophy among arbuscular mycorrhizal fungi.</title>
        <authorList>
            <person name="Kobayashi Y."/>
        </authorList>
    </citation>
    <scope>NUCLEOTIDE SEQUENCE [LARGE SCALE GENOMIC DNA]</scope>
    <source>
        <strain evidence="1 3">HR1</strain>
    </source>
</reference>
<proteinExistence type="predicted"/>
<comment type="caution">
    <text evidence="1">The sequence shown here is derived from an EMBL/GenBank/DDBJ whole genome shotgun (WGS) entry which is preliminary data.</text>
</comment>
<dbReference type="STRING" id="94130.A0A2Z6RX39"/>
<dbReference type="EMBL" id="BLAL01000030">
    <property type="protein sequence ID" value="GES77395.1"/>
    <property type="molecule type" value="Genomic_DNA"/>
</dbReference>
<dbReference type="SUPFAM" id="SSF50494">
    <property type="entry name" value="Trypsin-like serine proteases"/>
    <property type="match status" value="1"/>
</dbReference>
<accession>A0A2Z6RX39</accession>
<sequence length="176" mass="20250">MIQFIILDFLDFNPSKIKFMDLVQIPFYSEKAKIGIEIKVAENDNGETLSILSGTLARLDRRALIYGVGKYNDFNTFYLQAVSGTSGGSSESLVFDIEGNAVTLNAGRTKEASSSFYLPLNRVKRAFKYIQEEKEVSHETFQTEFKYKPYDELQHLDFKSNIEQEIQKNFLIRPDY</sequence>
<name>A0A2Z6RX39_9GLOM</name>
<gene>
    <name evidence="2" type="ORF">RCL2_000476800</name>
    <name evidence="1" type="ORF">RclHR1_07110006</name>
</gene>
<evidence type="ECO:0000313" key="2">
    <source>
        <dbReference type="EMBL" id="GES77395.1"/>
    </source>
</evidence>
<evidence type="ECO:0000313" key="3">
    <source>
        <dbReference type="Proteomes" id="UP000247702"/>
    </source>
</evidence>
<evidence type="ECO:0000313" key="1">
    <source>
        <dbReference type="EMBL" id="GBC06881.1"/>
    </source>
</evidence>